<protein>
    <recommendedName>
        <fullName evidence="4">Beta-lactamase-related domain-containing protein</fullName>
    </recommendedName>
</protein>
<evidence type="ECO:0000259" key="4">
    <source>
        <dbReference type="Pfam" id="PF00144"/>
    </source>
</evidence>
<dbReference type="InterPro" id="IPR020904">
    <property type="entry name" value="Sc_DH/Rdtase_CS"/>
</dbReference>
<dbReference type="STRING" id="2010991.A0A3M2RQ40"/>
<evidence type="ECO:0000256" key="1">
    <source>
        <dbReference type="ARBA" id="ARBA00009009"/>
    </source>
</evidence>
<dbReference type="Gene3D" id="3.40.50.720">
    <property type="entry name" value="NAD(P)-binding Rossmann-like Domain"/>
    <property type="match status" value="1"/>
</dbReference>
<dbReference type="InterPro" id="IPR012338">
    <property type="entry name" value="Beta-lactam/transpept-like"/>
</dbReference>
<keyword evidence="3" id="KW-0521">NADP</keyword>
<evidence type="ECO:0000313" key="5">
    <source>
        <dbReference type="EMBL" id="RMJ07443.1"/>
    </source>
</evidence>
<accession>A0A3M2RQ40</accession>
<dbReference type="InterPro" id="IPR002347">
    <property type="entry name" value="SDR_fam"/>
</dbReference>
<dbReference type="GO" id="GO:0016787">
    <property type="term" value="F:hydrolase activity"/>
    <property type="evidence" value="ECO:0007669"/>
    <property type="project" value="UniProtKB-KW"/>
</dbReference>
<dbReference type="SUPFAM" id="SSF56601">
    <property type="entry name" value="beta-lactamase/transpeptidase-like"/>
    <property type="match status" value="1"/>
</dbReference>
<dbReference type="PRINTS" id="PR00081">
    <property type="entry name" value="GDHRDH"/>
</dbReference>
<keyword evidence="2" id="KW-0378">Hydrolase</keyword>
<sequence length="673" mass="72411">MASQQASVSILTMQGKTALISGSCSGIGAAIAKELSARGANIVLNYPWPSLKDECDAVGKHLATPWLAVCADLSTLDGPKQLVAAAVARFGHIDILVNNAGWVPMAPLWESDPASWDKAMNLNARGCFLLTQAALPHLTPYTPSGNMSGVKGGSRIICIGSASSRTPEPAQGVYAATKGAIDAMIRVWARELPPKYGCTVNGVGPGPILNQNFIDILGDSFDVVKETVDKLTPCEGSFGEVEDVAWTVKEEKLRSHYRIDQRYEPTNTVSAGYSTVAMPASVSAFDALLSTRTAKDAHDLFGVVCAAVDASGTVFYKNQAGRRSLSSDESIPYDAFFSCYSVSKPLTTISALQCVERGLIGLDDDLSGHLPELAQQPIISAAADGSFSYEPAKKALTLRHLLTHTSGLAYDGSHPLISRWRKETQGLPPMWKCGDLLQAYSTPRLFEAGESWQYGSSIEWAGLLVSRLNGGKPLGQYMEENIFRPLGATDSTFHPNLKPNLQKRRLEMVGRNSEEGFEPAPEHWLYPEDAKDDCGGLGLFSTVPDLIKVIGDLASTSPVLLKLDTIETMTTPQFESHFMYQNLIGEGPIAEDGSMNVGFGLGGVVTLKDTVNLPKNTLTWGGMPHLAWLVNRHLGVAGLLASQVVPPGDAKSNSLISYFLQEVVRQARQRVSL</sequence>
<evidence type="ECO:0000256" key="3">
    <source>
        <dbReference type="ARBA" id="ARBA00022857"/>
    </source>
</evidence>
<dbReference type="Proteomes" id="UP000277212">
    <property type="component" value="Unassembled WGS sequence"/>
</dbReference>
<dbReference type="PANTHER" id="PTHR43283">
    <property type="entry name" value="BETA-LACTAMASE-RELATED"/>
    <property type="match status" value="1"/>
</dbReference>
<dbReference type="OrthoDB" id="428260at2759"/>
<evidence type="ECO:0000256" key="2">
    <source>
        <dbReference type="ARBA" id="ARBA00022801"/>
    </source>
</evidence>
<feature type="domain" description="Beta-lactamase-related" evidence="4">
    <location>
        <begin position="297"/>
        <end position="650"/>
    </location>
</feature>
<dbReference type="InterPro" id="IPR001466">
    <property type="entry name" value="Beta-lactam-related"/>
</dbReference>
<dbReference type="Pfam" id="PF00106">
    <property type="entry name" value="adh_short"/>
    <property type="match status" value="1"/>
</dbReference>
<proteinExistence type="inferred from homology"/>
<evidence type="ECO:0000313" key="6">
    <source>
        <dbReference type="Proteomes" id="UP000277212"/>
    </source>
</evidence>
<dbReference type="SUPFAM" id="SSF51735">
    <property type="entry name" value="NAD(P)-binding Rossmann-fold domains"/>
    <property type="match status" value="1"/>
</dbReference>
<name>A0A3M2RQ40_9HYPO</name>
<comment type="similarity">
    <text evidence="1">Belongs to the class-A beta-lactamase family.</text>
</comment>
<reference evidence="5 6" key="1">
    <citation type="submission" date="2017-06" db="EMBL/GenBank/DDBJ databases">
        <title>Comparative genomic analysis of Ambrosia Fusariam Clade fungi.</title>
        <authorList>
            <person name="Stajich J.E."/>
            <person name="Carrillo J."/>
            <person name="Kijimoto T."/>
            <person name="Eskalen A."/>
            <person name="O'Donnell K."/>
            <person name="Kasson M."/>
        </authorList>
    </citation>
    <scope>NUCLEOTIDE SEQUENCE [LARGE SCALE GENOMIC DNA]</scope>
    <source>
        <strain evidence="5">UCR3666</strain>
    </source>
</reference>
<gene>
    <name evidence="5" type="ORF">CDV36_012950</name>
</gene>
<dbReference type="Pfam" id="PF00144">
    <property type="entry name" value="Beta-lactamase"/>
    <property type="match status" value="1"/>
</dbReference>
<dbReference type="InterPro" id="IPR050789">
    <property type="entry name" value="Diverse_Enzym_Activities"/>
</dbReference>
<dbReference type="PRINTS" id="PR00080">
    <property type="entry name" value="SDRFAMILY"/>
</dbReference>
<dbReference type="InterPro" id="IPR036291">
    <property type="entry name" value="NAD(P)-bd_dom_sf"/>
</dbReference>
<dbReference type="PANTHER" id="PTHR43283:SF17">
    <property type="entry name" value="(LOVD), PUTATIVE (AFU_ORTHOLOGUE AFUA_5G00920)-RELATED"/>
    <property type="match status" value="1"/>
</dbReference>
<dbReference type="Gene3D" id="3.40.710.10">
    <property type="entry name" value="DD-peptidase/beta-lactamase superfamily"/>
    <property type="match status" value="1"/>
</dbReference>
<dbReference type="AlphaFoldDB" id="A0A3M2RQ40"/>
<keyword evidence="6" id="KW-1185">Reference proteome</keyword>
<dbReference type="PROSITE" id="PS00061">
    <property type="entry name" value="ADH_SHORT"/>
    <property type="match status" value="1"/>
</dbReference>
<comment type="caution">
    <text evidence="5">The sequence shown here is derived from an EMBL/GenBank/DDBJ whole genome shotgun (WGS) entry which is preliminary data.</text>
</comment>
<dbReference type="CDD" id="cd05233">
    <property type="entry name" value="SDR_c"/>
    <property type="match status" value="1"/>
</dbReference>
<dbReference type="EMBL" id="NKUJ01000341">
    <property type="protein sequence ID" value="RMJ07443.1"/>
    <property type="molecule type" value="Genomic_DNA"/>
</dbReference>
<organism evidence="5 6">
    <name type="scientific">Fusarium kuroshium</name>
    <dbReference type="NCBI Taxonomy" id="2010991"/>
    <lineage>
        <taxon>Eukaryota</taxon>
        <taxon>Fungi</taxon>
        <taxon>Dikarya</taxon>
        <taxon>Ascomycota</taxon>
        <taxon>Pezizomycotina</taxon>
        <taxon>Sordariomycetes</taxon>
        <taxon>Hypocreomycetidae</taxon>
        <taxon>Hypocreales</taxon>
        <taxon>Nectriaceae</taxon>
        <taxon>Fusarium</taxon>
        <taxon>Fusarium solani species complex</taxon>
    </lineage>
</organism>